<keyword evidence="22" id="KW-1185">Reference proteome</keyword>
<evidence type="ECO:0000256" key="19">
    <source>
        <dbReference type="RuleBase" id="RU364027"/>
    </source>
</evidence>
<evidence type="ECO:0000256" key="12">
    <source>
        <dbReference type="ARBA" id="ARBA00023055"/>
    </source>
</evidence>
<comment type="similarity">
    <text evidence="5 19">Belongs to the ATG9 family.</text>
</comment>
<comment type="catalytic activity">
    <reaction evidence="18">
        <text>a 1,2-diacyl-sn-glycero-3-phosphocholine(in) = a 1,2-diacyl-sn-glycero-3-phosphocholine(out)</text>
        <dbReference type="Rhea" id="RHEA:38571"/>
        <dbReference type="ChEBI" id="CHEBI:57643"/>
    </reaction>
</comment>
<dbReference type="GO" id="GO:0005789">
    <property type="term" value="C:endoplasmic reticulum membrane"/>
    <property type="evidence" value="ECO:0007669"/>
    <property type="project" value="UniProtKB-SubCell"/>
</dbReference>
<evidence type="ECO:0000313" key="22">
    <source>
        <dbReference type="Proteomes" id="UP000758603"/>
    </source>
</evidence>
<evidence type="ECO:0000256" key="6">
    <source>
        <dbReference type="ARBA" id="ARBA00018074"/>
    </source>
</evidence>
<dbReference type="GO" id="GO:0034045">
    <property type="term" value="C:phagophore assembly site membrane"/>
    <property type="evidence" value="ECO:0007669"/>
    <property type="project" value="UniProtKB-SubCell"/>
</dbReference>
<gene>
    <name evidence="21" type="ORF">BKA67DRAFT_535100</name>
</gene>
<comment type="function">
    <text evidence="19">Phospholipid scramblase involved in autophagy. Cycles between the preautophagosomal structure/phagophore assembly site (PAS) and the cytoplasmic vesicle pool and supplies membrane for the growing autophagosome. Lipid scramblase activity plays a key role in preautophagosomal structure/phagophore assembly by distributing the phospholipids that arrive through ATG2 from the cytoplasmic to the luminal leaflet of the bilayer, thereby driving autophagosomal membrane expansion.</text>
</comment>
<organism evidence="21 22">
    <name type="scientific">Truncatella angustata</name>
    <dbReference type="NCBI Taxonomy" id="152316"/>
    <lineage>
        <taxon>Eukaryota</taxon>
        <taxon>Fungi</taxon>
        <taxon>Dikarya</taxon>
        <taxon>Ascomycota</taxon>
        <taxon>Pezizomycotina</taxon>
        <taxon>Sordariomycetes</taxon>
        <taxon>Xylariomycetidae</taxon>
        <taxon>Amphisphaeriales</taxon>
        <taxon>Sporocadaceae</taxon>
        <taxon>Truncatella</taxon>
    </lineage>
</organism>
<evidence type="ECO:0000256" key="1">
    <source>
        <dbReference type="ARBA" id="ARBA00004439"/>
    </source>
</evidence>
<reference evidence="21" key="1">
    <citation type="journal article" date="2021" name="Nat. Commun.">
        <title>Genetic determinants of endophytism in the Arabidopsis root mycobiome.</title>
        <authorList>
            <person name="Mesny F."/>
            <person name="Miyauchi S."/>
            <person name="Thiergart T."/>
            <person name="Pickel B."/>
            <person name="Atanasova L."/>
            <person name="Karlsson M."/>
            <person name="Huettel B."/>
            <person name="Barry K.W."/>
            <person name="Haridas S."/>
            <person name="Chen C."/>
            <person name="Bauer D."/>
            <person name="Andreopoulos W."/>
            <person name="Pangilinan J."/>
            <person name="LaButti K."/>
            <person name="Riley R."/>
            <person name="Lipzen A."/>
            <person name="Clum A."/>
            <person name="Drula E."/>
            <person name="Henrissat B."/>
            <person name="Kohler A."/>
            <person name="Grigoriev I.V."/>
            <person name="Martin F.M."/>
            <person name="Hacquard S."/>
        </authorList>
    </citation>
    <scope>NUCLEOTIDE SEQUENCE</scope>
    <source>
        <strain evidence="21">MPI-SDFR-AT-0073</strain>
    </source>
</reference>
<dbReference type="GeneID" id="70128857"/>
<keyword evidence="14" id="KW-0968">Cytoplasmic vesicle</keyword>
<comment type="catalytic activity">
    <reaction evidence="16">
        <text>a 1,2-diacyl-sn-glycero-3-phosphoethanolamine(in) = a 1,2-diacyl-sn-glycero-3-phosphoethanolamine(out)</text>
        <dbReference type="Rhea" id="RHEA:38895"/>
        <dbReference type="ChEBI" id="CHEBI:64612"/>
    </reaction>
</comment>
<evidence type="ECO:0000256" key="4">
    <source>
        <dbReference type="ARBA" id="ARBA00004653"/>
    </source>
</evidence>
<dbReference type="GO" id="GO:0006869">
    <property type="term" value="P:lipid transport"/>
    <property type="evidence" value="ECO:0007669"/>
    <property type="project" value="UniProtKB-KW"/>
</dbReference>
<dbReference type="RefSeq" id="XP_045958011.1">
    <property type="nucleotide sequence ID" value="XM_046099965.1"/>
</dbReference>
<feature type="transmembrane region" description="Helical" evidence="19">
    <location>
        <begin position="641"/>
        <end position="662"/>
    </location>
</feature>
<evidence type="ECO:0000256" key="9">
    <source>
        <dbReference type="ARBA" id="ARBA00022989"/>
    </source>
</evidence>
<dbReference type="GO" id="GO:0034497">
    <property type="term" value="P:protein localization to phagophore assembly site"/>
    <property type="evidence" value="ECO:0007669"/>
    <property type="project" value="TreeGrafter"/>
</dbReference>
<comment type="subcellular location">
    <subcellularLocation>
        <location evidence="1">Cytoplasmic vesicle membrane</location>
        <topology evidence="1">Multi-pass membrane protein</topology>
    </subcellularLocation>
    <subcellularLocation>
        <location evidence="2">Endoplasmic reticulum membrane</location>
        <topology evidence="2">Multi-pass membrane protein</topology>
    </subcellularLocation>
    <subcellularLocation>
        <location evidence="4">Golgi apparatus membrane</location>
        <topology evidence="4">Multi-pass membrane protein</topology>
    </subcellularLocation>
    <subcellularLocation>
        <location evidence="3 19">Preautophagosomal structure membrane</location>
        <topology evidence="3 19">Multi-pass membrane protein</topology>
    </subcellularLocation>
</comment>
<keyword evidence="11" id="KW-0333">Golgi apparatus</keyword>
<evidence type="ECO:0000256" key="11">
    <source>
        <dbReference type="ARBA" id="ARBA00023034"/>
    </source>
</evidence>
<dbReference type="GO" id="GO:0000139">
    <property type="term" value="C:Golgi membrane"/>
    <property type="evidence" value="ECO:0007669"/>
    <property type="project" value="UniProtKB-SubCell"/>
</dbReference>
<feature type="region of interest" description="Disordered" evidence="20">
    <location>
        <begin position="63"/>
        <end position="102"/>
    </location>
</feature>
<dbReference type="OrthoDB" id="2020634at2759"/>
<feature type="transmembrane region" description="Helical" evidence="19">
    <location>
        <begin position="234"/>
        <end position="253"/>
    </location>
</feature>
<evidence type="ECO:0000256" key="15">
    <source>
        <dbReference type="ARBA" id="ARBA00024479"/>
    </source>
</evidence>
<feature type="transmembrane region" description="Helical" evidence="19">
    <location>
        <begin position="273"/>
        <end position="291"/>
    </location>
</feature>
<evidence type="ECO:0000256" key="17">
    <source>
        <dbReference type="ARBA" id="ARBA00024621"/>
    </source>
</evidence>
<keyword evidence="13 19" id="KW-0472">Membrane</keyword>
<protein>
    <recommendedName>
        <fullName evidence="6 19">Autophagy-related protein 9</fullName>
    </recommendedName>
</protein>
<evidence type="ECO:0000256" key="13">
    <source>
        <dbReference type="ARBA" id="ARBA00023136"/>
    </source>
</evidence>
<accession>A0A9P8UKB0</accession>
<dbReference type="EMBL" id="JAGPXC010000004">
    <property type="protein sequence ID" value="KAH6653741.1"/>
    <property type="molecule type" value="Genomic_DNA"/>
</dbReference>
<comment type="catalytic activity">
    <reaction evidence="17">
        <text>a 1,2-diacyl-sn-glycero-3-phospho-(1D-myo-inositol-3-phosphate)(in) = a 1,2-diacyl-sn-glycero-3-phospho-(1D-myo-inositol-3-phosphate)(out)</text>
        <dbReference type="Rhea" id="RHEA:67920"/>
        <dbReference type="ChEBI" id="CHEBI:58088"/>
    </reaction>
</comment>
<dbReference type="GO" id="GO:0000422">
    <property type="term" value="P:autophagy of mitochondrion"/>
    <property type="evidence" value="ECO:0007669"/>
    <property type="project" value="TreeGrafter"/>
</dbReference>
<dbReference type="InterPro" id="IPR007241">
    <property type="entry name" value="Autophagy-rel_prot_9"/>
</dbReference>
<feature type="region of interest" description="Disordered" evidence="20">
    <location>
        <begin position="882"/>
        <end position="906"/>
    </location>
</feature>
<feature type="region of interest" description="Disordered" evidence="20">
    <location>
        <begin position="845"/>
        <end position="868"/>
    </location>
</feature>
<name>A0A9P8UKB0_9PEZI</name>
<evidence type="ECO:0000256" key="20">
    <source>
        <dbReference type="SAM" id="MobiDB-lite"/>
    </source>
</evidence>
<keyword evidence="8 19" id="KW-0812">Transmembrane</keyword>
<evidence type="ECO:0000256" key="14">
    <source>
        <dbReference type="ARBA" id="ARBA00023329"/>
    </source>
</evidence>
<feature type="transmembrane region" description="Helical" evidence="19">
    <location>
        <begin position="541"/>
        <end position="558"/>
    </location>
</feature>
<comment type="caution">
    <text evidence="21">The sequence shown here is derived from an EMBL/GenBank/DDBJ whole genome shotgun (WGS) entry which is preliminary data.</text>
</comment>
<comment type="catalytic activity">
    <reaction evidence="15">
        <text>a 1,2-diacyl-sn-glycero-3-phospho-L-serine(in) = a 1,2-diacyl-sn-glycero-3-phospho-L-serine(out)</text>
        <dbReference type="Rhea" id="RHEA:38663"/>
        <dbReference type="ChEBI" id="CHEBI:57262"/>
    </reaction>
</comment>
<evidence type="ECO:0000256" key="8">
    <source>
        <dbReference type="ARBA" id="ARBA00022692"/>
    </source>
</evidence>
<evidence type="ECO:0000256" key="2">
    <source>
        <dbReference type="ARBA" id="ARBA00004477"/>
    </source>
</evidence>
<evidence type="ECO:0000313" key="21">
    <source>
        <dbReference type="EMBL" id="KAH6653741.1"/>
    </source>
</evidence>
<evidence type="ECO:0000256" key="3">
    <source>
        <dbReference type="ARBA" id="ARBA00004511"/>
    </source>
</evidence>
<keyword evidence="7 19" id="KW-0813">Transport</keyword>
<dbReference type="AlphaFoldDB" id="A0A9P8UKB0"/>
<feature type="transmembrane region" description="Helical" evidence="19">
    <location>
        <begin position="570"/>
        <end position="589"/>
    </location>
</feature>
<dbReference type="Proteomes" id="UP000758603">
    <property type="component" value="Unassembled WGS sequence"/>
</dbReference>
<sequence length="929" mass="104744">MAGNLFSRFVPGKDDGPFYDQLHDDDDIDIENRAGLALDEENLAHQFHADDLQDAAGLGIDDSRVSVGSTLNPPKDRRGPVRRGRQNPGSRWLAADDDGDNEVPASLLVEPGAALGAAATITTAPTHSPTSGPRPSIRTAVPGPSSRRTQAQWETAQAQQRLHRDDDFGAATRVRRPSAPARRLGLNVNPKDKAMFRWANVSNLDAFTNEVYNYYLGAGFWCIMLDNLLHIVKVIFMASLLTLLTQCIDFGTIRHSKSLAQVMIPKCTKNMWGIWNFGLWCTTFYVVWKLIQYALEIPRLMHLRDFYVYLLEIPEDDMQTVSWQDVVSRITGLRDQNVKTASNITPSQRRFLSKQLGRHMVGSAKERLDAHDIANRLMRRENYIIALFNKDILDLTAPIPFLRSRQFMSRSLLWTLQFSILDLVFNESSQVRPQVLKSDHRGVLSRELRKRFAFAATMNLILAPFFAAFLLIDFIFTYYNEFKTNTSAAGMRQYTPLAEWKFREFNELPHIFKERLNMSYPYAKHYVDQFPKLKTESAARTLRFITGAIIAILATVGFSDPEMFVDFEIFPGLNALAFLAICTTTWAIAQGQISEDQNVFDPEYAMRNVIEYTHYEPDQWKGRLHSYEVKTEFDVIYKLKIVIFLEEVLGILVTPLILFFSLPRCADQIVDFFREFTIHVDGLGYVCSFAVFDFQKDPKNTRPQGNTSDAREDYYATKHNKMAASMHGFLDNYVYNPRSGLPGAHPMGLAGRYPFNPPPAFPGLNSPTLAADMRASRMGRNDHARNRGAQPQQTGKTPRFGPAMPQPSPMASMLLDPHNQPSASVLAARGSHRVRQLRAPYLGEGGITEESMEEGAAASTLQRQGTTFTDEDVEDSVARLGESTWEGNPRRALTRENSAAADSEDGPGVVRMMQQFQQIAMNNRTGGVL</sequence>
<feature type="region of interest" description="Disordered" evidence="20">
    <location>
        <begin position="123"/>
        <end position="149"/>
    </location>
</feature>
<evidence type="ECO:0000256" key="10">
    <source>
        <dbReference type="ARBA" id="ARBA00023006"/>
    </source>
</evidence>
<dbReference type="GO" id="GO:0034727">
    <property type="term" value="P:piecemeal microautophagy of the nucleus"/>
    <property type="evidence" value="ECO:0007669"/>
    <property type="project" value="TreeGrafter"/>
</dbReference>
<dbReference type="GO" id="GO:0061709">
    <property type="term" value="P:reticulophagy"/>
    <property type="evidence" value="ECO:0007669"/>
    <property type="project" value="TreeGrafter"/>
</dbReference>
<evidence type="ECO:0000256" key="16">
    <source>
        <dbReference type="ARBA" id="ARBA00024615"/>
    </source>
</evidence>
<evidence type="ECO:0000256" key="7">
    <source>
        <dbReference type="ARBA" id="ARBA00022448"/>
    </source>
</evidence>
<dbReference type="PANTHER" id="PTHR13038">
    <property type="entry name" value="APG9 AUTOPHAGY 9"/>
    <property type="match status" value="1"/>
</dbReference>
<keyword evidence="10 19" id="KW-0072">Autophagy</keyword>
<evidence type="ECO:0000256" key="18">
    <source>
        <dbReference type="ARBA" id="ARBA00024631"/>
    </source>
</evidence>
<keyword evidence="12 19" id="KW-0445">Lipid transport</keyword>
<dbReference type="Pfam" id="PF04109">
    <property type="entry name" value="ATG9"/>
    <property type="match status" value="1"/>
</dbReference>
<dbReference type="PANTHER" id="PTHR13038:SF10">
    <property type="entry name" value="AUTOPHAGY-RELATED PROTEIN 9"/>
    <property type="match status" value="1"/>
</dbReference>
<evidence type="ECO:0000256" key="5">
    <source>
        <dbReference type="ARBA" id="ARBA00006185"/>
    </source>
</evidence>
<proteinExistence type="inferred from homology"/>
<feature type="transmembrane region" description="Helical" evidence="19">
    <location>
        <begin position="452"/>
        <end position="476"/>
    </location>
</feature>
<feature type="compositionally biased region" description="Polar residues" evidence="20">
    <location>
        <begin position="859"/>
        <end position="868"/>
    </location>
</feature>
<dbReference type="GO" id="GO:0030659">
    <property type="term" value="C:cytoplasmic vesicle membrane"/>
    <property type="evidence" value="ECO:0007669"/>
    <property type="project" value="UniProtKB-SubCell"/>
</dbReference>
<feature type="region of interest" description="Disordered" evidence="20">
    <location>
        <begin position="776"/>
        <end position="831"/>
    </location>
</feature>
<keyword evidence="9 19" id="KW-1133">Transmembrane helix</keyword>
<dbReference type="GO" id="GO:0005776">
    <property type="term" value="C:autophagosome"/>
    <property type="evidence" value="ECO:0007669"/>
    <property type="project" value="TreeGrafter"/>
</dbReference>